<name>A0A698FE95_CAMJU</name>
<evidence type="ECO:0008006" key="4">
    <source>
        <dbReference type="Google" id="ProtNLM"/>
    </source>
</evidence>
<feature type="coiled-coil region" evidence="1">
    <location>
        <begin position="243"/>
        <end position="277"/>
    </location>
</feature>
<keyword evidence="2" id="KW-0472">Membrane</keyword>
<dbReference type="AlphaFoldDB" id="A0A698FE95"/>
<accession>A0A698FE95</accession>
<keyword evidence="2" id="KW-0812">Transmembrane</keyword>
<evidence type="ECO:0000256" key="2">
    <source>
        <dbReference type="SAM" id="Phobius"/>
    </source>
</evidence>
<keyword evidence="1" id="KW-0175">Coiled coil</keyword>
<gene>
    <name evidence="3" type="ORF">F2N06_04030</name>
</gene>
<comment type="caution">
    <text evidence="3">The sequence shown here is derived from an EMBL/GenBank/DDBJ whole genome shotgun (WGS) entry which is preliminary data.</text>
</comment>
<evidence type="ECO:0000256" key="1">
    <source>
        <dbReference type="SAM" id="Coils"/>
    </source>
</evidence>
<feature type="transmembrane region" description="Helical" evidence="2">
    <location>
        <begin position="198"/>
        <end position="220"/>
    </location>
</feature>
<keyword evidence="2" id="KW-1133">Transmembrane helix</keyword>
<evidence type="ECO:0000313" key="3">
    <source>
        <dbReference type="EMBL" id="ECV9657177.1"/>
    </source>
</evidence>
<sequence>MKNKAHFIGFENLIYKQKNGNFEEDNLFKELTKECDLQNPFEYQLAFLKQDQIYHCFLTWAAKLPKTKFCFPEPLIFQSLFLENKIKEENFCILEISSKKVFLCFYEQGKFKTFKTLNFYDNIEEFINQSRILELLQHYESKMLLSIKAHEIIDLISTKAKLPLKIIQEDKIALSNHSIHHLDKNANFIKYYQKHLPWYFKFIFLFALSFIINIGILSLIDFTQYQSAKKAHLQNEISQNKIYEIQENQNQKLKVNIEKLQLEIQVQDLLLEKYSEQLSKITQNFKANKNTISILTKTIAWLNEYSLRITDLMIDKTFITIKFSNEEDFNKALQFTSPKFNLISQDKSLYEITLRALQ</sequence>
<dbReference type="EMBL" id="AAKUWM010000005">
    <property type="protein sequence ID" value="ECV9657177.1"/>
    <property type="molecule type" value="Genomic_DNA"/>
</dbReference>
<protein>
    <recommendedName>
        <fullName evidence="4">Transmembrane protein</fullName>
    </recommendedName>
</protein>
<organism evidence="3">
    <name type="scientific">Campylobacter jejuni</name>
    <dbReference type="NCBI Taxonomy" id="197"/>
    <lineage>
        <taxon>Bacteria</taxon>
        <taxon>Pseudomonadati</taxon>
        <taxon>Campylobacterota</taxon>
        <taxon>Epsilonproteobacteria</taxon>
        <taxon>Campylobacterales</taxon>
        <taxon>Campylobacteraceae</taxon>
        <taxon>Campylobacter</taxon>
    </lineage>
</organism>
<reference evidence="3" key="1">
    <citation type="submission" date="2019-09" db="EMBL/GenBank/DDBJ databases">
        <authorList>
            <consortium name="GenomeTrakr network: Whole genome sequencing for foodborne pathogen traceback"/>
        </authorList>
    </citation>
    <scope>NUCLEOTIDE SEQUENCE [LARGE SCALE GENOMIC DNA]</scope>
    <source>
        <strain evidence="3">TTU_583</strain>
    </source>
</reference>
<proteinExistence type="predicted"/>